<dbReference type="EMBL" id="BARU01005900">
    <property type="protein sequence ID" value="GAH42889.1"/>
    <property type="molecule type" value="Genomic_DNA"/>
</dbReference>
<comment type="caution">
    <text evidence="1">The sequence shown here is derived from an EMBL/GenBank/DDBJ whole genome shotgun (WGS) entry which is preliminary data.</text>
</comment>
<gene>
    <name evidence="1" type="ORF">S03H2_11576</name>
</gene>
<protein>
    <submittedName>
        <fullName evidence="1">Uncharacterized protein</fullName>
    </submittedName>
</protein>
<name>X1GMN3_9ZZZZ</name>
<accession>X1GMN3</accession>
<proteinExistence type="predicted"/>
<sequence length="38" mass="4400">MDITLLNEQDKRKIAQHGFEPWSRGSGPPMLDLFTIEQ</sequence>
<feature type="non-terminal residue" evidence="1">
    <location>
        <position position="38"/>
    </location>
</feature>
<organism evidence="1">
    <name type="scientific">marine sediment metagenome</name>
    <dbReference type="NCBI Taxonomy" id="412755"/>
    <lineage>
        <taxon>unclassified sequences</taxon>
        <taxon>metagenomes</taxon>
        <taxon>ecological metagenomes</taxon>
    </lineage>
</organism>
<dbReference type="AlphaFoldDB" id="X1GMN3"/>
<evidence type="ECO:0000313" key="1">
    <source>
        <dbReference type="EMBL" id="GAH42889.1"/>
    </source>
</evidence>
<reference evidence="1" key="1">
    <citation type="journal article" date="2014" name="Front. Microbiol.">
        <title>High frequency of phylogenetically diverse reductive dehalogenase-homologous genes in deep subseafloor sedimentary metagenomes.</title>
        <authorList>
            <person name="Kawai M."/>
            <person name="Futagami T."/>
            <person name="Toyoda A."/>
            <person name="Takaki Y."/>
            <person name="Nishi S."/>
            <person name="Hori S."/>
            <person name="Arai W."/>
            <person name="Tsubouchi T."/>
            <person name="Morono Y."/>
            <person name="Uchiyama I."/>
            <person name="Ito T."/>
            <person name="Fujiyama A."/>
            <person name="Inagaki F."/>
            <person name="Takami H."/>
        </authorList>
    </citation>
    <scope>NUCLEOTIDE SEQUENCE</scope>
    <source>
        <strain evidence="1">Expedition CK06-06</strain>
    </source>
</reference>